<accession>A0A318K5N5</accession>
<evidence type="ECO:0000313" key="2">
    <source>
        <dbReference type="Proteomes" id="UP000247569"/>
    </source>
</evidence>
<protein>
    <submittedName>
        <fullName evidence="1">Uncharacterized protein</fullName>
    </submittedName>
</protein>
<keyword evidence="2" id="KW-1185">Reference proteome</keyword>
<sequence>MTEPHTEISLARAADFESWVAVLLSDWWPVLTGGLTPPETTLRSWRAADRGGQNFRVEFIARQLAEPELMTVARRAFDDLGMVPDEREMTQSLGRHLVGHTEDATVQLRFSDTAHTIFLRLQSRPCHVAVAAGRQLSALPDATLPFPNTTTGPLDVRVARNSARHLLAQHSARFATPADPFQLGPQGHVSDVGWAFVFPWSTTSWYAEGASPALAPGTKGPIVVVKDTGDTWLLDSLSSYESQLADYADQHGYRHGTPDPA</sequence>
<evidence type="ECO:0000313" key="1">
    <source>
        <dbReference type="EMBL" id="PXX65012.1"/>
    </source>
</evidence>
<organism evidence="1 2">
    <name type="scientific">Nocardia tenerifensis</name>
    <dbReference type="NCBI Taxonomy" id="228006"/>
    <lineage>
        <taxon>Bacteria</taxon>
        <taxon>Bacillati</taxon>
        <taxon>Actinomycetota</taxon>
        <taxon>Actinomycetes</taxon>
        <taxon>Mycobacteriales</taxon>
        <taxon>Nocardiaceae</taxon>
        <taxon>Nocardia</taxon>
    </lineage>
</organism>
<dbReference type="OrthoDB" id="4516685at2"/>
<dbReference type="RefSeq" id="WP_040739407.1">
    <property type="nucleotide sequence ID" value="NZ_QJKF01000004.1"/>
</dbReference>
<reference evidence="1 2" key="1">
    <citation type="submission" date="2018-05" db="EMBL/GenBank/DDBJ databases">
        <title>Genomic Encyclopedia of Type Strains, Phase IV (KMG-IV): sequencing the most valuable type-strain genomes for metagenomic binning, comparative biology and taxonomic classification.</title>
        <authorList>
            <person name="Goeker M."/>
        </authorList>
    </citation>
    <scope>NUCLEOTIDE SEQUENCE [LARGE SCALE GENOMIC DNA]</scope>
    <source>
        <strain evidence="1 2">DSM 44704</strain>
    </source>
</reference>
<gene>
    <name evidence="1" type="ORF">DFR70_10473</name>
</gene>
<comment type="caution">
    <text evidence="1">The sequence shown here is derived from an EMBL/GenBank/DDBJ whole genome shotgun (WGS) entry which is preliminary data.</text>
</comment>
<name>A0A318K5N5_9NOCA</name>
<dbReference type="Proteomes" id="UP000247569">
    <property type="component" value="Unassembled WGS sequence"/>
</dbReference>
<dbReference type="EMBL" id="QJKF01000004">
    <property type="protein sequence ID" value="PXX65012.1"/>
    <property type="molecule type" value="Genomic_DNA"/>
</dbReference>
<dbReference type="AlphaFoldDB" id="A0A318K5N5"/>
<proteinExistence type="predicted"/>